<dbReference type="GO" id="GO:0044341">
    <property type="term" value="P:sodium-dependent phosphate transport"/>
    <property type="evidence" value="ECO:0007669"/>
    <property type="project" value="InterPro"/>
</dbReference>
<dbReference type="InterPro" id="IPR003841">
    <property type="entry name" value="Na/Pi_transpt"/>
</dbReference>
<dbReference type="AlphaFoldDB" id="W4RNY4"/>
<dbReference type="PANTHER" id="PTHR10010">
    <property type="entry name" value="SOLUTE CARRIER FAMILY 34 SODIUM PHOSPHATE , MEMBER 2-RELATED"/>
    <property type="match status" value="1"/>
</dbReference>
<gene>
    <name evidence="8" type="ORF">JCM21738_2873</name>
</gene>
<evidence type="ECO:0000256" key="5">
    <source>
        <dbReference type="ARBA" id="ARBA00023136"/>
    </source>
</evidence>
<dbReference type="GO" id="GO:0005886">
    <property type="term" value="C:plasma membrane"/>
    <property type="evidence" value="ECO:0007669"/>
    <property type="project" value="UniProtKB-SubCell"/>
</dbReference>
<keyword evidence="2" id="KW-1003">Cell membrane</keyword>
<protein>
    <submittedName>
        <fullName evidence="8">Sodium-dependent phosphate transporter</fullName>
    </submittedName>
</protein>
<dbReference type="Pfam" id="PF01895">
    <property type="entry name" value="PhoU"/>
    <property type="match status" value="2"/>
</dbReference>
<dbReference type="InterPro" id="IPR038078">
    <property type="entry name" value="PhoU-like_sf"/>
</dbReference>
<comment type="caution">
    <text evidence="8">The sequence shown here is derived from an EMBL/GenBank/DDBJ whole genome shotgun (WGS) entry which is preliminary data.</text>
</comment>
<dbReference type="Pfam" id="PF02690">
    <property type="entry name" value="Na_Pi_cotrans"/>
    <property type="match status" value="1"/>
</dbReference>
<feature type="transmembrane region" description="Helical" evidence="6">
    <location>
        <begin position="147"/>
        <end position="168"/>
    </location>
</feature>
<dbReference type="InterPro" id="IPR026022">
    <property type="entry name" value="PhoU_dom"/>
</dbReference>
<proteinExistence type="predicted"/>
<reference evidence="8 9" key="1">
    <citation type="submission" date="2013-12" db="EMBL/GenBank/DDBJ databases">
        <title>NBRP : Genome information of microbial organism related human and environment.</title>
        <authorList>
            <person name="Hattori M."/>
            <person name="Oshima K."/>
            <person name="Inaba H."/>
            <person name="Suda W."/>
            <person name="Sakamoto M."/>
            <person name="Iino T."/>
            <person name="Kitahara M."/>
            <person name="Oshida Y."/>
            <person name="Iida T."/>
            <person name="Kudo T."/>
            <person name="Itoh T."/>
            <person name="Ahmed I."/>
            <person name="Ohkuma M."/>
        </authorList>
    </citation>
    <scope>NUCLEOTIDE SEQUENCE [LARGE SCALE GENOMIC DNA]</scope>
    <source>
        <strain evidence="8 9">JCM 21738</strain>
    </source>
</reference>
<dbReference type="SUPFAM" id="SSF109755">
    <property type="entry name" value="PhoU-like"/>
    <property type="match status" value="1"/>
</dbReference>
<evidence type="ECO:0000256" key="6">
    <source>
        <dbReference type="SAM" id="Phobius"/>
    </source>
</evidence>
<organism evidence="8 9">
    <name type="scientific">Mesobacillus boroniphilus JCM 21738</name>
    <dbReference type="NCBI Taxonomy" id="1294265"/>
    <lineage>
        <taxon>Bacteria</taxon>
        <taxon>Bacillati</taxon>
        <taxon>Bacillota</taxon>
        <taxon>Bacilli</taxon>
        <taxon>Bacillales</taxon>
        <taxon>Bacillaceae</taxon>
        <taxon>Mesobacillus</taxon>
    </lineage>
</organism>
<name>W4RNY4_9BACI</name>
<feature type="domain" description="PhoU" evidence="7">
    <location>
        <begin position="466"/>
        <end position="550"/>
    </location>
</feature>
<dbReference type="eggNOG" id="COG1283">
    <property type="taxonomic scope" value="Bacteria"/>
</dbReference>
<keyword evidence="3 6" id="KW-0812">Transmembrane</keyword>
<accession>W4RNY4</accession>
<feature type="transmembrane region" description="Helical" evidence="6">
    <location>
        <begin position="60"/>
        <end position="93"/>
    </location>
</feature>
<evidence type="ECO:0000256" key="3">
    <source>
        <dbReference type="ARBA" id="ARBA00022692"/>
    </source>
</evidence>
<dbReference type="NCBIfam" id="NF037997">
    <property type="entry name" value="Na_Pi_symport"/>
    <property type="match status" value="1"/>
</dbReference>
<dbReference type="Proteomes" id="UP000018949">
    <property type="component" value="Unassembled WGS sequence"/>
</dbReference>
<dbReference type="InterPro" id="IPR004633">
    <property type="entry name" value="NaPi_cotrn-rel/YqeW-like"/>
</dbReference>
<keyword evidence="5 6" id="KW-0472">Membrane</keyword>
<evidence type="ECO:0000259" key="7">
    <source>
        <dbReference type="Pfam" id="PF01895"/>
    </source>
</evidence>
<dbReference type="EMBL" id="BAUW01000034">
    <property type="protein sequence ID" value="GAE46016.1"/>
    <property type="molecule type" value="Genomic_DNA"/>
</dbReference>
<feature type="transmembrane region" description="Helical" evidence="6">
    <location>
        <begin position="189"/>
        <end position="215"/>
    </location>
</feature>
<keyword evidence="9" id="KW-1185">Reference proteome</keyword>
<dbReference type="NCBIfam" id="TIGR00704">
    <property type="entry name" value="NaPi_cotrn_rel"/>
    <property type="match status" value="1"/>
</dbReference>
<keyword evidence="4 6" id="KW-1133">Transmembrane helix</keyword>
<evidence type="ECO:0000256" key="1">
    <source>
        <dbReference type="ARBA" id="ARBA00004651"/>
    </source>
</evidence>
<feature type="transmembrane region" description="Helical" evidence="6">
    <location>
        <begin position="124"/>
        <end position="141"/>
    </location>
</feature>
<evidence type="ECO:0000256" key="4">
    <source>
        <dbReference type="ARBA" id="ARBA00022989"/>
    </source>
</evidence>
<evidence type="ECO:0000313" key="8">
    <source>
        <dbReference type="EMBL" id="GAE46016.1"/>
    </source>
</evidence>
<evidence type="ECO:0000256" key="2">
    <source>
        <dbReference type="ARBA" id="ARBA00022475"/>
    </source>
</evidence>
<feature type="domain" description="PhoU" evidence="7">
    <location>
        <begin position="360"/>
        <end position="447"/>
    </location>
</feature>
<dbReference type="PANTHER" id="PTHR10010:SF46">
    <property type="entry name" value="SODIUM-DEPENDENT PHOSPHATE TRANSPORT PROTEIN 2B"/>
    <property type="match status" value="1"/>
</dbReference>
<evidence type="ECO:0000313" key="9">
    <source>
        <dbReference type="Proteomes" id="UP000018949"/>
    </source>
</evidence>
<comment type="subcellular location">
    <subcellularLocation>
        <location evidence="1">Cell membrane</location>
        <topology evidence="1">Multi-pass membrane protein</topology>
    </subcellularLocation>
</comment>
<dbReference type="Gene3D" id="1.20.58.220">
    <property type="entry name" value="Phosphate transport system protein phou homolog 2, domain 2"/>
    <property type="match status" value="1"/>
</dbReference>
<feature type="transmembrane region" description="Helical" evidence="6">
    <location>
        <begin position="235"/>
        <end position="252"/>
    </location>
</feature>
<feature type="transmembrane region" description="Helical" evidence="6">
    <location>
        <begin position="20"/>
        <end position="39"/>
    </location>
</feature>
<feature type="transmembrane region" description="Helical" evidence="6">
    <location>
        <begin position="259"/>
        <end position="277"/>
    </location>
</feature>
<dbReference type="GO" id="GO:0005436">
    <property type="term" value="F:sodium:phosphate symporter activity"/>
    <property type="evidence" value="ECO:0007669"/>
    <property type="project" value="InterPro"/>
</dbReference>
<sequence>MFVEINHLGVEKMELNLQEMLFEFFGGLGIFLYGIKLMGDGLQKSAGDRLRDILDRFTTNPLMGVLAGIFVTVLLQTSTGTTVITIGLVSAGFMTLRQAIGVIMGANIGTTVTAFIIGIDIGEYALPFIAIGSLMLFFFKSKKVHNYGQIFFGFGALFFGLELMSAGMKPLRGFEAFHELTVEMSANPILGVLIGTIFTVIVQSSSATIGILQSLHAEAMVSLDGALPVLFGDNIGTTITALLASIGASVAAKRAAATHVLFNLIGTTIFVILLGPFTKLIELLRDNLDLNPEMTIAFAHGIFNTTNTIIQLPFIAILALIVVKLIPGEDSIVEYKAQHLDPVFIEQSPSIALGQAKEEVLRMGKFALKGMEETHEFLKTKNTKHSSNAYQLEEAINNLDRKITDYLVDLATSSLSGHESEEHSMLIDTVRDIERIGDHFENIVELIEYQQANKVKMTNTAMEDLEIMFNLTVSTVEQALQALDQKNLDSARAVVTKEDEIDRMERTLRKQHILRMNEGQCTGQAGIVFVDIISNLERIGDHAVNIAEYVLGEQK</sequence>